<dbReference type="SUPFAM" id="SSF103647">
    <property type="entry name" value="TSP type-3 repeat"/>
    <property type="match status" value="1"/>
</dbReference>
<dbReference type="InterPro" id="IPR036737">
    <property type="entry name" value="OmpA-like_sf"/>
</dbReference>
<dbReference type="EMBL" id="JAHVHU010000004">
    <property type="protein sequence ID" value="MBY5957319.1"/>
    <property type="molecule type" value="Genomic_DNA"/>
</dbReference>
<dbReference type="PANTHER" id="PTHR30329:SF21">
    <property type="entry name" value="LIPOPROTEIN YIAD-RELATED"/>
    <property type="match status" value="1"/>
</dbReference>
<evidence type="ECO:0000256" key="1">
    <source>
        <dbReference type="ARBA" id="ARBA00004442"/>
    </source>
</evidence>
<comment type="subcellular location">
    <subcellularLocation>
        <location evidence="1">Cell outer membrane</location>
    </subcellularLocation>
</comment>
<keyword evidence="2 7" id="KW-0732">Signal</keyword>
<evidence type="ECO:0000256" key="2">
    <source>
        <dbReference type="ARBA" id="ARBA00022729"/>
    </source>
</evidence>
<dbReference type="InterPro" id="IPR003367">
    <property type="entry name" value="Thrombospondin_3-like_rpt"/>
</dbReference>
<dbReference type="Pfam" id="PF02412">
    <property type="entry name" value="TSP_3"/>
    <property type="match status" value="4"/>
</dbReference>
<dbReference type="PANTHER" id="PTHR30329">
    <property type="entry name" value="STATOR ELEMENT OF FLAGELLAR MOTOR COMPLEX"/>
    <property type="match status" value="1"/>
</dbReference>
<protein>
    <submittedName>
        <fullName evidence="9">OmpA family protein</fullName>
    </submittedName>
</protein>
<dbReference type="SUPFAM" id="SSF103088">
    <property type="entry name" value="OmpA-like"/>
    <property type="match status" value="1"/>
</dbReference>
<evidence type="ECO:0000259" key="8">
    <source>
        <dbReference type="PROSITE" id="PS51123"/>
    </source>
</evidence>
<feature type="domain" description="OmpA-like" evidence="8">
    <location>
        <begin position="361"/>
        <end position="477"/>
    </location>
</feature>
<keyword evidence="10" id="KW-1185">Reference proteome</keyword>
<gene>
    <name evidence="9" type="ORF">KUV50_04165</name>
</gene>
<feature type="signal peptide" evidence="7">
    <location>
        <begin position="1"/>
        <end position="22"/>
    </location>
</feature>
<evidence type="ECO:0000313" key="9">
    <source>
        <dbReference type="EMBL" id="MBY5957319.1"/>
    </source>
</evidence>
<organism evidence="9 10">
    <name type="scientific">Membranihabitans marinus</name>
    <dbReference type="NCBI Taxonomy" id="1227546"/>
    <lineage>
        <taxon>Bacteria</taxon>
        <taxon>Pseudomonadati</taxon>
        <taxon>Bacteroidota</taxon>
        <taxon>Saprospiria</taxon>
        <taxon>Saprospirales</taxon>
        <taxon>Saprospiraceae</taxon>
        <taxon>Membranihabitans</taxon>
    </lineage>
</organism>
<evidence type="ECO:0000256" key="3">
    <source>
        <dbReference type="ARBA" id="ARBA00023136"/>
    </source>
</evidence>
<evidence type="ECO:0000256" key="7">
    <source>
        <dbReference type="SAM" id="SignalP"/>
    </source>
</evidence>
<dbReference type="GO" id="GO:0005509">
    <property type="term" value="F:calcium ion binding"/>
    <property type="evidence" value="ECO:0007669"/>
    <property type="project" value="InterPro"/>
</dbReference>
<comment type="caution">
    <text evidence="9">The sequence shown here is derived from an EMBL/GenBank/DDBJ whole genome shotgun (WGS) entry which is preliminary data.</text>
</comment>
<feature type="compositionally biased region" description="Acidic residues" evidence="6">
    <location>
        <begin position="247"/>
        <end position="259"/>
    </location>
</feature>
<dbReference type="CDD" id="cd07185">
    <property type="entry name" value="OmpA_C-like"/>
    <property type="match status" value="1"/>
</dbReference>
<feature type="compositionally biased region" description="Basic and acidic residues" evidence="6">
    <location>
        <begin position="301"/>
        <end position="326"/>
    </location>
</feature>
<dbReference type="PROSITE" id="PS51123">
    <property type="entry name" value="OMPA_2"/>
    <property type="match status" value="1"/>
</dbReference>
<dbReference type="PRINTS" id="PR01021">
    <property type="entry name" value="OMPADOMAIN"/>
</dbReference>
<feature type="region of interest" description="Disordered" evidence="6">
    <location>
        <begin position="231"/>
        <end position="354"/>
    </location>
</feature>
<dbReference type="GO" id="GO:0007155">
    <property type="term" value="P:cell adhesion"/>
    <property type="evidence" value="ECO:0007669"/>
    <property type="project" value="InterPro"/>
</dbReference>
<dbReference type="InterPro" id="IPR050330">
    <property type="entry name" value="Bact_OuterMem_StrucFunc"/>
</dbReference>
<dbReference type="AlphaFoldDB" id="A0A953HLK2"/>
<evidence type="ECO:0000256" key="4">
    <source>
        <dbReference type="ARBA" id="ARBA00023237"/>
    </source>
</evidence>
<feature type="compositionally biased region" description="Basic and acidic residues" evidence="6">
    <location>
        <begin position="273"/>
        <end position="287"/>
    </location>
</feature>
<dbReference type="Pfam" id="PF00691">
    <property type="entry name" value="OmpA"/>
    <property type="match status" value="1"/>
</dbReference>
<dbReference type="GO" id="GO:0009279">
    <property type="term" value="C:cell outer membrane"/>
    <property type="evidence" value="ECO:0007669"/>
    <property type="project" value="UniProtKB-SubCell"/>
</dbReference>
<dbReference type="Gene3D" id="4.10.1080.10">
    <property type="entry name" value="TSP type-3 repeat"/>
    <property type="match status" value="1"/>
</dbReference>
<reference evidence="9" key="1">
    <citation type="submission" date="2021-06" db="EMBL/GenBank/DDBJ databases">
        <title>44 bacteria genomes isolated from Dapeng, Shenzhen.</title>
        <authorList>
            <person name="Zheng W."/>
            <person name="Yu S."/>
            <person name="Huang Y."/>
        </authorList>
    </citation>
    <scope>NUCLEOTIDE SEQUENCE</scope>
    <source>
        <strain evidence="9">DP5N28-2</strain>
    </source>
</reference>
<dbReference type="Gene3D" id="2.40.160.20">
    <property type="match status" value="1"/>
</dbReference>
<sequence length="477" mass="51787">MRRLIPVLFIMIGLMISPSADGQNPLQKDAINFKVLFLDYTGPVTGDYGNFTRYTSGVEVGYSRNIYDFLNLNVPVRFAIANFNEPAKNNVTGDVGALLQAQLWNRGSQFVPYATTGINGVYEFKDDMQFGLQVPIGIGIDVKIGTSAYLNAQVEYRVGLQENRNNIHAGLGLKYLIGESKQERKILLKPIDTDKDGIPDEEDDCPNVPGLAEFNGCPDTDGDGIPDHLDLCPDIAGPASGQGCPDSDGDGVIDPEDECPNLPGPPENNGCPEFDKDGDGIPDHQDDCPDEPGPAATSGCSDRDGDGIPDREDRCPDQPGEARYDGCPDTDGDGVHDGIDKCPNTPGDPENDGCPVVKEEVKEILDFARRAVQFEVGRATLQTPSYVVLDQIVDIMKENPSYGLQISGHTDNTGNATSNLDLSARRAKACYDYLIKNGISSDRLDFVGYGEDRPIATNSTAEGRKLNRRVEFVVKFK</sequence>
<dbReference type="InterPro" id="IPR006664">
    <property type="entry name" value="OMP_bac"/>
</dbReference>
<feature type="chain" id="PRO_5037146107" evidence="7">
    <location>
        <begin position="23"/>
        <end position="477"/>
    </location>
</feature>
<evidence type="ECO:0000313" key="10">
    <source>
        <dbReference type="Proteomes" id="UP000753961"/>
    </source>
</evidence>
<keyword evidence="4" id="KW-0998">Cell outer membrane</keyword>
<evidence type="ECO:0000256" key="6">
    <source>
        <dbReference type="SAM" id="MobiDB-lite"/>
    </source>
</evidence>
<dbReference type="Gene3D" id="3.30.1330.60">
    <property type="entry name" value="OmpA-like domain"/>
    <property type="match status" value="1"/>
</dbReference>
<name>A0A953HLK2_9BACT</name>
<dbReference type="Proteomes" id="UP000753961">
    <property type="component" value="Unassembled WGS sequence"/>
</dbReference>
<keyword evidence="3 5" id="KW-0472">Membrane</keyword>
<dbReference type="InterPro" id="IPR028974">
    <property type="entry name" value="TSP_type-3_rpt"/>
</dbReference>
<dbReference type="InterPro" id="IPR006665">
    <property type="entry name" value="OmpA-like"/>
</dbReference>
<proteinExistence type="predicted"/>
<accession>A0A953HLK2</accession>
<dbReference type="RefSeq" id="WP_222578839.1">
    <property type="nucleotide sequence ID" value="NZ_JAHVHU010000004.1"/>
</dbReference>
<evidence type="ECO:0000256" key="5">
    <source>
        <dbReference type="PROSITE-ProRule" id="PRU00473"/>
    </source>
</evidence>